<name>A0A7T3E5I3_SPHPI</name>
<reference evidence="1 2" key="1">
    <citation type="submission" date="2020-12" db="EMBL/GenBank/DDBJ databases">
        <title>FDA dAtabase for Regulatory Grade micrObial Sequences (FDA-ARGOS): Supporting development and validation of Infectious Disease Dx tests.</title>
        <authorList>
            <person name="Sproer C."/>
            <person name="Gronow S."/>
            <person name="Severitt S."/>
            <person name="Schroder I."/>
            <person name="Tallon L."/>
            <person name="Sadzewicz L."/>
            <person name="Zhao X."/>
            <person name="Boylan J."/>
            <person name="Ott S."/>
            <person name="Bowen H."/>
            <person name="Vavikolanu K."/>
            <person name="Mehta A."/>
            <person name="Aluvathingal J."/>
            <person name="Nadendla S."/>
            <person name="Lowell S."/>
            <person name="Myers T."/>
            <person name="Yan Y."/>
            <person name="Sichtig H."/>
        </authorList>
    </citation>
    <scope>NUCLEOTIDE SEQUENCE [LARGE SCALE GENOMIC DNA]</scope>
    <source>
        <strain evidence="1 2">FDAARGOS_881</strain>
    </source>
</reference>
<gene>
    <name evidence="1" type="ORF">I6G38_18110</name>
</gene>
<organism evidence="1 2">
    <name type="scientific">Sphingomonas paucimobilis</name>
    <name type="common">Pseudomonas paucimobilis</name>
    <dbReference type="NCBI Taxonomy" id="13689"/>
    <lineage>
        <taxon>Bacteria</taxon>
        <taxon>Pseudomonadati</taxon>
        <taxon>Pseudomonadota</taxon>
        <taxon>Alphaproteobacteria</taxon>
        <taxon>Sphingomonadales</taxon>
        <taxon>Sphingomonadaceae</taxon>
        <taxon>Sphingomonas</taxon>
    </lineage>
</organism>
<dbReference type="AlphaFoldDB" id="A0A7T3E5I3"/>
<evidence type="ECO:0008006" key="3">
    <source>
        <dbReference type="Google" id="ProtNLM"/>
    </source>
</evidence>
<accession>A0A7T3E5I3</accession>
<proteinExistence type="predicted"/>
<sequence>MTRDTARSEQIEDVIHVIGSKNFMKLCEALGGTNVYVPKVISPNNVIRAAIGEKAAGLLSEYFSSTVLRLPKAHTRRQKVIELALSGQMTVAEAALACDYSERRVYQLLAAQKKDDNQLDLFA</sequence>
<dbReference type="RefSeq" id="WP_197939142.1">
    <property type="nucleotide sequence ID" value="NZ_CP065713.1"/>
</dbReference>
<evidence type="ECO:0000313" key="1">
    <source>
        <dbReference type="EMBL" id="QPT08605.1"/>
    </source>
</evidence>
<dbReference type="EMBL" id="CP065713">
    <property type="protein sequence ID" value="QPT08605.1"/>
    <property type="molecule type" value="Genomic_DNA"/>
</dbReference>
<evidence type="ECO:0000313" key="2">
    <source>
        <dbReference type="Proteomes" id="UP000594836"/>
    </source>
</evidence>
<protein>
    <recommendedName>
        <fullName evidence="3">Mor transcription activator domain-containing protein</fullName>
    </recommendedName>
</protein>
<dbReference type="Proteomes" id="UP000594836">
    <property type="component" value="Chromosome"/>
</dbReference>